<keyword evidence="12" id="KW-1185">Reference proteome</keyword>
<dbReference type="InterPro" id="IPR019999">
    <property type="entry name" value="Anth_synth_I-like"/>
</dbReference>
<feature type="binding site" evidence="8">
    <location>
        <position position="357"/>
    </location>
    <ligand>
        <name>Mg(2+)</name>
        <dbReference type="ChEBI" id="CHEBI:18420"/>
    </ligand>
</feature>
<feature type="binding site" evidence="7">
    <location>
        <begin position="479"/>
        <end position="481"/>
    </location>
    <ligand>
        <name>chorismate</name>
        <dbReference type="ChEBI" id="CHEBI:29748"/>
    </ligand>
</feature>
<dbReference type="RefSeq" id="WP_119496372.1">
    <property type="nucleotide sequence ID" value="NZ_NRJH01000007.1"/>
</dbReference>
<dbReference type="Pfam" id="PF04715">
    <property type="entry name" value="Anth_synt_I_N"/>
    <property type="match status" value="1"/>
</dbReference>
<comment type="cofactor">
    <cofactor evidence="8">
        <name>Mg(2+)</name>
        <dbReference type="ChEBI" id="CHEBI:18420"/>
    </cofactor>
    <text evidence="8">Binds 1 Mg(2+) ion per subunit.</text>
</comment>
<dbReference type="PANTHER" id="PTHR11236">
    <property type="entry name" value="AMINOBENZOATE/ANTHRANILATE SYNTHASE"/>
    <property type="match status" value="1"/>
</dbReference>
<keyword evidence="6" id="KW-0057">Aromatic amino acid biosynthesis</keyword>
<feature type="domain" description="Chorismate-utilising enzyme C-terminal" evidence="9">
    <location>
        <begin position="239"/>
        <end position="498"/>
    </location>
</feature>
<keyword evidence="2 8" id="KW-0479">Metal-binding</keyword>
<dbReference type="NCBIfam" id="NF010079">
    <property type="entry name" value="PRK13564.1"/>
    <property type="match status" value="1"/>
</dbReference>
<evidence type="ECO:0000256" key="7">
    <source>
        <dbReference type="PIRSR" id="PIRSR001373-1"/>
    </source>
</evidence>
<comment type="catalytic activity">
    <reaction evidence="5 6">
        <text>chorismate + L-glutamine = anthranilate + pyruvate + L-glutamate + H(+)</text>
        <dbReference type="Rhea" id="RHEA:21732"/>
        <dbReference type="ChEBI" id="CHEBI:15361"/>
        <dbReference type="ChEBI" id="CHEBI:15378"/>
        <dbReference type="ChEBI" id="CHEBI:16567"/>
        <dbReference type="ChEBI" id="CHEBI:29748"/>
        <dbReference type="ChEBI" id="CHEBI:29985"/>
        <dbReference type="ChEBI" id="CHEBI:58359"/>
        <dbReference type="EC" id="4.1.3.27"/>
    </reaction>
</comment>
<evidence type="ECO:0000256" key="8">
    <source>
        <dbReference type="PIRSR" id="PIRSR001373-2"/>
    </source>
</evidence>
<dbReference type="SUPFAM" id="SSF56322">
    <property type="entry name" value="ADC synthase"/>
    <property type="match status" value="1"/>
</dbReference>
<evidence type="ECO:0000313" key="12">
    <source>
        <dbReference type="Proteomes" id="UP000266258"/>
    </source>
</evidence>
<evidence type="ECO:0000256" key="2">
    <source>
        <dbReference type="ARBA" id="ARBA00022723"/>
    </source>
</evidence>
<reference evidence="11 12" key="1">
    <citation type="submission" date="2017-08" db="EMBL/GenBank/DDBJ databases">
        <title>Reclassification of Bisgaard taxon 37 and 44.</title>
        <authorList>
            <person name="Christensen H."/>
        </authorList>
    </citation>
    <scope>NUCLEOTIDE SEQUENCE [LARGE SCALE GENOMIC DNA]</scope>
    <source>
        <strain evidence="11 12">B96_4</strain>
    </source>
</reference>
<accession>A0A3A1Y887</accession>
<evidence type="ECO:0000256" key="1">
    <source>
        <dbReference type="ARBA" id="ARBA00009562"/>
    </source>
</evidence>
<evidence type="ECO:0000256" key="6">
    <source>
        <dbReference type="PIRNR" id="PIRNR001373"/>
    </source>
</evidence>
<dbReference type="EMBL" id="NRJH01000007">
    <property type="protein sequence ID" value="RIY33865.1"/>
    <property type="molecule type" value="Genomic_DNA"/>
</dbReference>
<feature type="binding site" evidence="7">
    <location>
        <begin position="287"/>
        <end position="289"/>
    </location>
    <ligand>
        <name>L-tryptophan</name>
        <dbReference type="ChEBI" id="CHEBI:57912"/>
    </ligand>
</feature>
<dbReference type="NCBIfam" id="TIGR00565">
    <property type="entry name" value="trpE_proteo"/>
    <property type="match status" value="1"/>
</dbReference>
<name>A0A3A1Y887_9GAMM</name>
<evidence type="ECO:0000259" key="10">
    <source>
        <dbReference type="Pfam" id="PF04715"/>
    </source>
</evidence>
<dbReference type="PANTHER" id="PTHR11236:SF49">
    <property type="entry name" value="ANTHRANILATE SYNTHASE COMPONENT 1"/>
    <property type="match status" value="1"/>
</dbReference>
<dbReference type="InterPro" id="IPR005801">
    <property type="entry name" value="ADC_synthase"/>
</dbReference>
<comment type="caution">
    <text evidence="11">The sequence shown here is derived from an EMBL/GenBank/DDBJ whole genome shotgun (WGS) entry which is preliminary data.</text>
</comment>
<protein>
    <recommendedName>
        <fullName evidence="6">Anthranilate synthase component 1</fullName>
        <ecNumber evidence="6">4.1.3.27</ecNumber>
    </recommendedName>
</protein>
<comment type="pathway">
    <text evidence="6">Amino-acid biosynthesis; L-tryptophan biosynthesis; L-tryptophan from chorismate: step 1/5.</text>
</comment>
<dbReference type="UniPathway" id="UPA00035">
    <property type="reaction ID" value="UER00040"/>
</dbReference>
<keyword evidence="3 8" id="KW-0460">Magnesium</keyword>
<keyword evidence="6 7" id="KW-0822">Tryptophan biosynthesis</keyword>
<dbReference type="GO" id="GO:0004049">
    <property type="term" value="F:anthranilate synthase activity"/>
    <property type="evidence" value="ECO:0007669"/>
    <property type="project" value="UniProtKB-EC"/>
</dbReference>
<dbReference type="EC" id="4.1.3.27" evidence="6"/>
<gene>
    <name evidence="11" type="primary">trpE</name>
    <name evidence="11" type="ORF">CJP74_00770</name>
</gene>
<evidence type="ECO:0000256" key="5">
    <source>
        <dbReference type="ARBA" id="ARBA00047683"/>
    </source>
</evidence>
<feature type="binding site" evidence="7">
    <location>
        <position position="38"/>
    </location>
    <ligand>
        <name>L-tryptophan</name>
        <dbReference type="ChEBI" id="CHEBI:57912"/>
    </ligand>
</feature>
<dbReference type="InterPro" id="IPR006805">
    <property type="entry name" value="Anth_synth_I_N"/>
</dbReference>
<dbReference type="InterPro" id="IPR005257">
    <property type="entry name" value="Anth_synth_I_TrpE"/>
</dbReference>
<evidence type="ECO:0000256" key="3">
    <source>
        <dbReference type="ARBA" id="ARBA00022842"/>
    </source>
</evidence>
<feature type="binding site" evidence="8">
    <location>
        <position position="494"/>
    </location>
    <ligand>
        <name>Mg(2+)</name>
        <dbReference type="ChEBI" id="CHEBI:18420"/>
    </ligand>
</feature>
<dbReference type="Gene3D" id="3.60.120.10">
    <property type="entry name" value="Anthranilate synthase"/>
    <property type="match status" value="1"/>
</dbReference>
<dbReference type="AlphaFoldDB" id="A0A3A1Y887"/>
<organism evidence="11 12">
    <name type="scientific">Psittacicella melopsittaci</name>
    <dbReference type="NCBI Taxonomy" id="2028576"/>
    <lineage>
        <taxon>Bacteria</taxon>
        <taxon>Pseudomonadati</taxon>
        <taxon>Pseudomonadota</taxon>
        <taxon>Gammaproteobacteria</taxon>
        <taxon>Pasteurellales</taxon>
        <taxon>Psittacicellaceae</taxon>
        <taxon>Psittacicella</taxon>
    </lineage>
</organism>
<dbReference type="GO" id="GO:0000162">
    <property type="term" value="P:L-tryptophan biosynthetic process"/>
    <property type="evidence" value="ECO:0007669"/>
    <property type="project" value="UniProtKB-UniPathway"/>
</dbReference>
<dbReference type="OrthoDB" id="9803598at2"/>
<evidence type="ECO:0000259" key="9">
    <source>
        <dbReference type="Pfam" id="PF00425"/>
    </source>
</evidence>
<evidence type="ECO:0000256" key="4">
    <source>
        <dbReference type="ARBA" id="ARBA00023239"/>
    </source>
</evidence>
<dbReference type="InterPro" id="IPR015890">
    <property type="entry name" value="Chorismate_C"/>
</dbReference>
<feature type="binding site" evidence="7">
    <location>
        <position position="465"/>
    </location>
    <ligand>
        <name>chorismate</name>
        <dbReference type="ChEBI" id="CHEBI:29748"/>
    </ligand>
</feature>
<evidence type="ECO:0000313" key="11">
    <source>
        <dbReference type="EMBL" id="RIY33865.1"/>
    </source>
</evidence>
<feature type="binding site" evidence="7">
    <location>
        <position position="445"/>
    </location>
    <ligand>
        <name>chorismate</name>
        <dbReference type="ChEBI" id="CHEBI:29748"/>
    </ligand>
</feature>
<feature type="domain" description="Anthranilate synthase component I N-terminal" evidence="10">
    <location>
        <begin position="18"/>
        <end position="191"/>
    </location>
</feature>
<proteinExistence type="inferred from homology"/>
<dbReference type="Pfam" id="PF00425">
    <property type="entry name" value="Chorismate_bind"/>
    <property type="match status" value="1"/>
</dbReference>
<keyword evidence="4 6" id="KW-0456">Lyase</keyword>
<sequence>MLFPYLQTFIQGVSYHSDPTLVFATLCQEQKNTLLLESAEIDSKNSVKSLLLAKAAVKISCHGQKVTFQALTPNGQATLATVKAYLLPLAQVEQPSPQTLIANFSPLDLNLDEDTKLKSATVLDGLRAYTSLYRYSQTPIFLGGLFAYDLVRNFIPMQGIELLDDGLSCPDYVFYLAEQLIYFDHQDHQAQILSFCFTPDQGQALLQEQEQLLAQFNQVTQSLSRQEASTEVQTNIPDPEFKQIIRDLKHYLNCGDVFQIVPSRRFSLPCPNGLAAYKQLKENNPSPYMFFMQDEEFTLFGASPESALKYTQESKQLEIYPIAGSRPRGFNVQGQIDPDLDARLELELRLDHKELAEHLMLVDLARNDVARVCESGTRHVKDLMQVDRYSHIMHLVSRVVGTLRSDLDALHAYQACLNMGTLTGAPKIKAQQLIYQFEKQKRHAYGGAVGYLDSHGNLDTCIVIRSAFVQNGTAYIQAGCGTVLDSDPQAEADETKHKARAVIKAISQVNQG</sequence>
<comment type="similarity">
    <text evidence="1 6">Belongs to the anthranilate synthase component I family.</text>
</comment>
<keyword evidence="6 7" id="KW-0028">Amino-acid biosynthesis</keyword>
<dbReference type="PIRSF" id="PIRSF001373">
    <property type="entry name" value="TrpE"/>
    <property type="match status" value="1"/>
</dbReference>
<dbReference type="PRINTS" id="PR00095">
    <property type="entry name" value="ANTSNTHASEI"/>
</dbReference>
<dbReference type="GO" id="GO:0046872">
    <property type="term" value="F:metal ion binding"/>
    <property type="evidence" value="ECO:0007669"/>
    <property type="project" value="UniProtKB-KW"/>
</dbReference>
<dbReference type="Proteomes" id="UP000266258">
    <property type="component" value="Unassembled WGS sequence"/>
</dbReference>